<evidence type="ECO:0000256" key="1">
    <source>
        <dbReference type="ARBA" id="ARBA00022737"/>
    </source>
</evidence>
<dbReference type="SUPFAM" id="SSF48452">
    <property type="entry name" value="TPR-like"/>
    <property type="match status" value="1"/>
</dbReference>
<dbReference type="Gene3D" id="1.25.40.10">
    <property type="entry name" value="Tetratricopeptide repeat domain"/>
    <property type="match status" value="1"/>
</dbReference>
<dbReference type="PANTHER" id="PTHR44227">
    <property type="match status" value="1"/>
</dbReference>
<comment type="caution">
    <text evidence="4">The sequence shown here is derived from an EMBL/GenBank/DDBJ whole genome shotgun (WGS) entry which is preliminary data.</text>
</comment>
<dbReference type="InterPro" id="IPR019734">
    <property type="entry name" value="TPR_rpt"/>
</dbReference>
<evidence type="ECO:0000256" key="2">
    <source>
        <dbReference type="ARBA" id="ARBA00022803"/>
    </source>
</evidence>
<dbReference type="InterPro" id="IPR011990">
    <property type="entry name" value="TPR-like_helical_dom_sf"/>
</dbReference>
<dbReference type="PANTHER" id="PTHR44227:SF3">
    <property type="entry name" value="PROTEIN O-MANNOSYL-TRANSFERASE TMTC4"/>
    <property type="match status" value="1"/>
</dbReference>
<proteinExistence type="predicted"/>
<evidence type="ECO:0000313" key="4">
    <source>
        <dbReference type="EMBL" id="NCU53359.1"/>
    </source>
</evidence>
<name>A0A966LZ68_9PROT</name>
<reference evidence="4" key="1">
    <citation type="submission" date="2018-10" db="EMBL/GenBank/DDBJ databases">
        <title>Iterative Subtractive Binning of Freshwater Chronoseries Metagenomes Recovers Nearly Complete Genomes from over Four Hundred Novel Species.</title>
        <authorList>
            <person name="Rodriguez-R L.M."/>
            <person name="Tsementzi D."/>
            <person name="Luo C."/>
            <person name="Konstantinidis K.T."/>
        </authorList>
    </citation>
    <scope>NUCLEOTIDE SEQUENCE</scope>
    <source>
        <strain evidence="4">WB8_2A_004</strain>
    </source>
</reference>
<keyword evidence="1" id="KW-0677">Repeat</keyword>
<dbReference type="Proteomes" id="UP000747791">
    <property type="component" value="Unassembled WGS sequence"/>
</dbReference>
<evidence type="ECO:0000313" key="5">
    <source>
        <dbReference type="Proteomes" id="UP000747791"/>
    </source>
</evidence>
<accession>A0A966LZ68</accession>
<dbReference type="SMART" id="SM00028">
    <property type="entry name" value="TPR"/>
    <property type="match status" value="3"/>
</dbReference>
<evidence type="ECO:0000256" key="3">
    <source>
        <dbReference type="PROSITE-ProRule" id="PRU00339"/>
    </source>
</evidence>
<gene>
    <name evidence="4" type="ORF">EBX74_03560</name>
</gene>
<sequence length="539" mass="64240">NSNYFSNYLSGSVSLQKNDSLKAYSFFENIENLGIYHSEFNLKYVETLVNNGKIEEAYIFIKKLDKSYHSLYPFNLILFVHDFKKERYSRLKNYISLPKQNFSDPLLLELYQNLGLWLDLSNKNVEELNEKISKSNSSFKNVSLTQKILINLYLDNQKNIDLYFNEISNKKELGRYSYFYLSYYLEKNNKDKINDIINQNLEISSENLLFKQLFLDSRDNKFNKIDKFYKRRNINHGLAELFYLFANFYQNYEQVQISNFYLNLSEYLNPNFLSNKILKIENLIILNNLEQSEKEIQVIEKLGKEFYWYANLTRLRFLPNINSERQINMLEKFLENNHFFVSEKYFELANFVRINKDYSKSIELYKKSIISKKDTKEVDWIYYYNLAISQERSGQWESAEKSFLEALKISPKQPEVLNYLAYSWLEKKINLDKAKEMLVEAVSISKGRGYILDSLGWAYFLLKDFDKAEEILQIAYEKEPSEAVIYDHYGDVLWTNGKEIQARYVWQNAIKLKNIEQDLKESINKKIIFGLDNAVKNES</sequence>
<dbReference type="PROSITE" id="PS50005">
    <property type="entry name" value="TPR"/>
    <property type="match status" value="2"/>
</dbReference>
<dbReference type="InterPro" id="IPR052346">
    <property type="entry name" value="O-mannosyl-transferase_TMTC"/>
</dbReference>
<protein>
    <submittedName>
        <fullName evidence="4">Tetratricopeptide repeat protein</fullName>
    </submittedName>
</protein>
<dbReference type="AlphaFoldDB" id="A0A966LZ68"/>
<organism evidence="4 5">
    <name type="scientific">Candidatus Fonsibacter lacus</name>
    <dbReference type="NCBI Taxonomy" id="2576439"/>
    <lineage>
        <taxon>Bacteria</taxon>
        <taxon>Pseudomonadati</taxon>
        <taxon>Pseudomonadota</taxon>
        <taxon>Alphaproteobacteria</taxon>
        <taxon>Candidatus Pelagibacterales</taxon>
        <taxon>Candidatus Pelagibacterales incertae sedis</taxon>
        <taxon>Candidatus Fonsibacter</taxon>
    </lineage>
</organism>
<feature type="repeat" description="TPR" evidence="3">
    <location>
        <begin position="449"/>
        <end position="482"/>
    </location>
</feature>
<feature type="non-terminal residue" evidence="4">
    <location>
        <position position="1"/>
    </location>
</feature>
<feature type="repeat" description="TPR" evidence="3">
    <location>
        <begin position="380"/>
        <end position="413"/>
    </location>
</feature>
<dbReference type="EMBL" id="RGOB01000109">
    <property type="protein sequence ID" value="NCU53359.1"/>
    <property type="molecule type" value="Genomic_DNA"/>
</dbReference>
<dbReference type="Pfam" id="PF13429">
    <property type="entry name" value="TPR_15"/>
    <property type="match status" value="1"/>
</dbReference>
<keyword evidence="2 3" id="KW-0802">TPR repeat</keyword>